<protein>
    <submittedName>
        <fullName evidence="4">HlyD family efflux transporter periplasmic adaptor subunit</fullName>
    </submittedName>
</protein>
<dbReference type="Gene3D" id="2.40.420.20">
    <property type="match status" value="1"/>
</dbReference>
<organism evidence="4 5">
    <name type="scientific">Tahibacter harae</name>
    <dbReference type="NCBI Taxonomy" id="2963937"/>
    <lineage>
        <taxon>Bacteria</taxon>
        <taxon>Pseudomonadati</taxon>
        <taxon>Pseudomonadota</taxon>
        <taxon>Gammaproteobacteria</taxon>
        <taxon>Lysobacterales</taxon>
        <taxon>Rhodanobacteraceae</taxon>
        <taxon>Tahibacter</taxon>
    </lineage>
</organism>
<keyword evidence="2 3" id="KW-0175">Coiled coil</keyword>
<dbReference type="Proteomes" id="UP001165498">
    <property type="component" value="Unassembled WGS sequence"/>
</dbReference>
<dbReference type="EMBL" id="JANFQO010000002">
    <property type="protein sequence ID" value="MCQ4163594.1"/>
    <property type="molecule type" value="Genomic_DNA"/>
</dbReference>
<reference evidence="4" key="1">
    <citation type="submission" date="2022-07" db="EMBL/GenBank/DDBJ databases">
        <title>Tahibacter sp., a new gammaproteobacterium isolated from the silt sample collected at pig farm.</title>
        <authorList>
            <person name="Chen H."/>
        </authorList>
    </citation>
    <scope>NUCLEOTIDE SEQUENCE</scope>
    <source>
        <strain evidence="4">P2K</strain>
    </source>
</reference>
<dbReference type="Gene3D" id="2.40.50.100">
    <property type="match status" value="1"/>
</dbReference>
<evidence type="ECO:0000256" key="3">
    <source>
        <dbReference type="SAM" id="Coils"/>
    </source>
</evidence>
<comment type="subcellular location">
    <subcellularLocation>
        <location evidence="1">Cell envelope</location>
    </subcellularLocation>
</comment>
<sequence>MREPARKRWGNNKKFIGLGALAAAGILGIWQMAPALPKVTSDSVLIDTVKRGEMIRKISGPGVLVAVENRLIPSILPKAQVERVLIQPGSVVKPDTVLLQLSNPLIMQQYDEAKLKLQVALAELEALKERLNDNLLNQESQVATVRSQYEAAKLQVEYESKLIKDFIVSELQHKKSKLTAEQLKTQLEIEIKREQAIPQLNASERSAKAAEISLLQRQMELQEKLVQSLAVKAGIEGIVQEIRVKEGQGVDQGEILALVARQDRLKAEIRVIESQAREVVVGQKVAIDVGNRTEAGTVARVDPSVINGTVIVDVTFDGELPQGARTNLRVNGTIEIDRLKDVLYIAKPAQAQENAQVRLFKVDDSGVATLTEVQLGRTSSSTVEVVGGLLEGNRIVLSDVSELSGVEKFQLK</sequence>
<dbReference type="PANTHER" id="PTHR32347:SF23">
    <property type="entry name" value="BLL5650 PROTEIN"/>
    <property type="match status" value="1"/>
</dbReference>
<accession>A0ABT1QM49</accession>
<dbReference type="InterPro" id="IPR050465">
    <property type="entry name" value="UPF0194_transport"/>
</dbReference>
<comment type="caution">
    <text evidence="4">The sequence shown here is derived from an EMBL/GenBank/DDBJ whole genome shotgun (WGS) entry which is preliminary data.</text>
</comment>
<name>A0ABT1QM49_9GAMM</name>
<dbReference type="PANTHER" id="PTHR32347">
    <property type="entry name" value="EFFLUX SYSTEM COMPONENT YKNX-RELATED"/>
    <property type="match status" value="1"/>
</dbReference>
<keyword evidence="5" id="KW-1185">Reference proteome</keyword>
<gene>
    <name evidence="4" type="ORF">NM961_02605</name>
</gene>
<evidence type="ECO:0000313" key="5">
    <source>
        <dbReference type="Proteomes" id="UP001165498"/>
    </source>
</evidence>
<feature type="coiled-coil region" evidence="3">
    <location>
        <begin position="107"/>
        <end position="148"/>
    </location>
</feature>
<proteinExistence type="predicted"/>
<evidence type="ECO:0000256" key="1">
    <source>
        <dbReference type="ARBA" id="ARBA00004196"/>
    </source>
</evidence>
<evidence type="ECO:0000313" key="4">
    <source>
        <dbReference type="EMBL" id="MCQ4163594.1"/>
    </source>
</evidence>
<dbReference type="RefSeq" id="WP_255910956.1">
    <property type="nucleotide sequence ID" value="NZ_JANFQO010000002.1"/>
</dbReference>
<evidence type="ECO:0000256" key="2">
    <source>
        <dbReference type="ARBA" id="ARBA00023054"/>
    </source>
</evidence>